<keyword evidence="5" id="KW-1185">Reference proteome</keyword>
<reference evidence="4 5" key="1">
    <citation type="submission" date="2015-12" db="EMBL/GenBank/DDBJ databases">
        <title>Draft genome sequence of the thermoanaerobe Thermotalea metallivorans, an isolate from the runoff channel of the Great Artesian Basin, Australia.</title>
        <authorList>
            <person name="Patel B.K."/>
        </authorList>
    </citation>
    <scope>NUCLEOTIDE SEQUENCE [LARGE SCALE GENOMIC DNA]</scope>
    <source>
        <strain evidence="4 5">B2-1</strain>
    </source>
</reference>
<gene>
    <name evidence="4" type="ORF">AN619_03110</name>
</gene>
<evidence type="ECO:0000313" key="5">
    <source>
        <dbReference type="Proteomes" id="UP000070456"/>
    </source>
</evidence>
<comment type="caution">
    <text evidence="4">The sequence shown here is derived from an EMBL/GenBank/DDBJ whole genome shotgun (WGS) entry which is preliminary data.</text>
</comment>
<evidence type="ECO:0000256" key="1">
    <source>
        <dbReference type="SAM" id="MobiDB-lite"/>
    </source>
</evidence>
<keyword evidence="2" id="KW-1133">Transmembrane helix</keyword>
<proteinExistence type="predicted"/>
<dbReference type="AlphaFoldDB" id="A0A140LBS6"/>
<dbReference type="Pfam" id="PF12773">
    <property type="entry name" value="DZR"/>
    <property type="match status" value="1"/>
</dbReference>
<dbReference type="STRING" id="520762.AN619_03110"/>
<dbReference type="Proteomes" id="UP000070456">
    <property type="component" value="Unassembled WGS sequence"/>
</dbReference>
<evidence type="ECO:0000313" key="4">
    <source>
        <dbReference type="EMBL" id="KXG78001.1"/>
    </source>
</evidence>
<feature type="region of interest" description="Disordered" evidence="1">
    <location>
        <begin position="292"/>
        <end position="323"/>
    </location>
</feature>
<sequence length="323" mass="35696">MWEAIKNDPVLKSITILVLGVLSFGLAFNIMFGRNTGGMDMDGRYSLENTLAYILSISIKLLLIGLVIASIILLVKLIKKYLIEGTELKMFESIKIDKIKKDPVLKTGLIAVAVILVLSFIAIISNSPYNGYGAMGRNYYGMAANGYFLPMENAAVIFSKLLLFVSVIGLIVSFIAYARQENISTGMKKLILPKGTPDTTVQCETCNFVTDREYKFCPSCGNQRIQECVYCEAALKDGWKCCPNCGAEINRIDSETNIMENEIVQATVEKAGEDADKNHFSIEIAEAKDVANGMADKKETSVSLENDSKHQKTHEKNKGKIKE</sequence>
<feature type="domain" description="DZANK-type" evidence="3">
    <location>
        <begin position="203"/>
        <end position="246"/>
    </location>
</feature>
<evidence type="ECO:0000259" key="3">
    <source>
        <dbReference type="Pfam" id="PF12773"/>
    </source>
</evidence>
<feature type="transmembrane region" description="Helical" evidence="2">
    <location>
        <begin position="12"/>
        <end position="32"/>
    </location>
</feature>
<dbReference type="OrthoDB" id="581382at2"/>
<feature type="transmembrane region" description="Helical" evidence="2">
    <location>
        <begin position="52"/>
        <end position="75"/>
    </location>
</feature>
<accession>A0A140LBS6</accession>
<dbReference type="EMBL" id="LOEE01000008">
    <property type="protein sequence ID" value="KXG78001.1"/>
    <property type="molecule type" value="Genomic_DNA"/>
</dbReference>
<feature type="transmembrane region" description="Helical" evidence="2">
    <location>
        <begin position="157"/>
        <end position="178"/>
    </location>
</feature>
<keyword evidence="2" id="KW-0812">Transmembrane</keyword>
<keyword evidence="2" id="KW-0472">Membrane</keyword>
<dbReference type="RefSeq" id="WP_068554418.1">
    <property type="nucleotide sequence ID" value="NZ_LOEE01000008.1"/>
</dbReference>
<name>A0A140LBS6_9FIRM</name>
<dbReference type="InterPro" id="IPR025874">
    <property type="entry name" value="DZR"/>
</dbReference>
<evidence type="ECO:0000256" key="2">
    <source>
        <dbReference type="SAM" id="Phobius"/>
    </source>
</evidence>
<feature type="transmembrane region" description="Helical" evidence="2">
    <location>
        <begin position="104"/>
        <end position="125"/>
    </location>
</feature>
<organism evidence="4 5">
    <name type="scientific">Thermotalea metallivorans</name>
    <dbReference type="NCBI Taxonomy" id="520762"/>
    <lineage>
        <taxon>Bacteria</taxon>
        <taxon>Bacillati</taxon>
        <taxon>Bacillota</taxon>
        <taxon>Clostridia</taxon>
        <taxon>Peptostreptococcales</taxon>
        <taxon>Thermotaleaceae</taxon>
        <taxon>Thermotalea</taxon>
    </lineage>
</organism>
<protein>
    <recommendedName>
        <fullName evidence="3">DZANK-type domain-containing protein</fullName>
    </recommendedName>
</protein>